<dbReference type="PANTHER" id="PTHR43041:SF1">
    <property type="entry name" value="METALLO-BETA-LACTAMASE DOMAIN-CONTAINING PROTEIN"/>
    <property type="match status" value="1"/>
</dbReference>
<accession>A0A238D027</accession>
<dbReference type="Pfam" id="PF19583">
    <property type="entry name" value="ODP"/>
    <property type="match status" value="1"/>
</dbReference>
<dbReference type="InterPro" id="IPR036866">
    <property type="entry name" value="RibonucZ/Hydroxyglut_hydro"/>
</dbReference>
<dbReference type="AlphaFoldDB" id="A0A238D027"/>
<keyword evidence="3" id="KW-1185">Reference proteome</keyword>
<dbReference type="InterPro" id="IPR045761">
    <property type="entry name" value="ODP_dom"/>
</dbReference>
<dbReference type="Proteomes" id="UP000214566">
    <property type="component" value="Unassembled WGS sequence"/>
</dbReference>
<gene>
    <name evidence="2" type="ORF">THIARS_40232</name>
</gene>
<dbReference type="InterPro" id="IPR001279">
    <property type="entry name" value="Metallo-B-lactamas"/>
</dbReference>
<feature type="domain" description="Metallo-beta-lactamase" evidence="1">
    <location>
        <begin position="28"/>
        <end position="220"/>
    </location>
</feature>
<dbReference type="OrthoDB" id="9768433at2"/>
<evidence type="ECO:0000313" key="2">
    <source>
        <dbReference type="EMBL" id="SBP86603.1"/>
    </source>
</evidence>
<dbReference type="RefSeq" id="WP_031406949.1">
    <property type="nucleotide sequence ID" value="NZ_LT592170.1"/>
</dbReference>
<dbReference type="SMART" id="SM00849">
    <property type="entry name" value="Lactamase_B"/>
    <property type="match status" value="1"/>
</dbReference>
<dbReference type="SUPFAM" id="SSF56281">
    <property type="entry name" value="Metallo-hydrolase/oxidoreductase"/>
    <property type="match status" value="1"/>
</dbReference>
<dbReference type="Gene3D" id="3.60.15.10">
    <property type="entry name" value="Ribonuclease Z/Hydroxyacylglutathione hydrolase-like"/>
    <property type="match status" value="1"/>
</dbReference>
<reference evidence="2 3" key="1">
    <citation type="submission" date="2016-06" db="EMBL/GenBank/DDBJ databases">
        <authorList>
            <person name="Kjaerup R.B."/>
            <person name="Dalgaard T.S."/>
            <person name="Juul-Madsen H.R."/>
        </authorList>
    </citation>
    <scope>NUCLEOTIDE SEQUENCE [LARGE SCALE GENOMIC DNA]</scope>
    <source>
        <strain evidence="2 3">DSM 16361</strain>
    </source>
</reference>
<evidence type="ECO:0000313" key="3">
    <source>
        <dbReference type="Proteomes" id="UP000214566"/>
    </source>
</evidence>
<evidence type="ECO:0000259" key="1">
    <source>
        <dbReference type="SMART" id="SM00849"/>
    </source>
</evidence>
<name>A0A238D027_THIDL</name>
<protein>
    <submittedName>
        <fullName evidence="2">Putative Beta-lactamase</fullName>
    </submittedName>
</protein>
<sequence length="266" mass="29776">MSIELYKDPNHACVMFTDLVPEEAEAVQANQFLIVDHGEGVILDPGGNMTYNELSLAMRKTIAPHKLDYILASHADPDIIASLDRWMTSTQAKLVISRLWARFAPHFCKLGKTDDRVIAVPDEGGRLRFGRTELWLLPAHFMHAEGNFQFYDPVSKILFSGDLGVSLVSGEKASHFLESLTPMPPGMEAFHRRYMVSNKILKLWVRMVRELDIGMIVPQHGAPMKGAAIVQLLDWLDELACGIDLMSAAHYQIPKLELSPLIRLGS</sequence>
<dbReference type="EMBL" id="FLMQ01000034">
    <property type="protein sequence ID" value="SBP86603.1"/>
    <property type="molecule type" value="Genomic_DNA"/>
</dbReference>
<organism evidence="2 3">
    <name type="scientific">Thiomonas delicata</name>
    <name type="common">Thiomonas cuprina</name>
    <dbReference type="NCBI Taxonomy" id="364030"/>
    <lineage>
        <taxon>Bacteria</taxon>
        <taxon>Pseudomonadati</taxon>
        <taxon>Pseudomonadota</taxon>
        <taxon>Betaproteobacteria</taxon>
        <taxon>Burkholderiales</taxon>
        <taxon>Thiomonas</taxon>
    </lineage>
</organism>
<dbReference type="PANTHER" id="PTHR43041">
    <property type="entry name" value="HYDROLASE, METALLO-BETA-LACTAMASE SUPERFAMILY"/>
    <property type="match status" value="1"/>
</dbReference>
<proteinExistence type="predicted"/>